<accession>A0A6G3ZYU9</accession>
<dbReference type="EMBL" id="JAAIKC010000003">
    <property type="protein sequence ID" value="NEW06759.1"/>
    <property type="molecule type" value="Genomic_DNA"/>
</dbReference>
<dbReference type="AlphaFoldDB" id="A0A6G3ZYU9"/>
<keyword evidence="1" id="KW-0378">Hydrolase</keyword>
<dbReference type="SFLD" id="SFLDG01129">
    <property type="entry name" value="C1.5:_HAD__Beta-PGM__Phosphata"/>
    <property type="match status" value="1"/>
</dbReference>
<protein>
    <submittedName>
        <fullName evidence="1">HAD family hydrolase</fullName>
    </submittedName>
</protein>
<evidence type="ECO:0000313" key="1">
    <source>
        <dbReference type="EMBL" id="NEW06759.1"/>
    </source>
</evidence>
<dbReference type="SFLD" id="SFLDG01135">
    <property type="entry name" value="C1.5.6:_HAD__Beta-PGM__Phospha"/>
    <property type="match status" value="1"/>
</dbReference>
<reference evidence="1" key="1">
    <citation type="submission" date="2020-02" db="EMBL/GenBank/DDBJ databases">
        <authorList>
            <person name="Shen X.-R."/>
            <person name="Zhang Y.-X."/>
        </authorList>
    </citation>
    <scope>NUCLEOTIDE SEQUENCE</scope>
    <source>
        <strain evidence="1">SYP-B3998</strain>
    </source>
</reference>
<gene>
    <name evidence="1" type="ORF">GK047_12115</name>
</gene>
<dbReference type="Gene3D" id="3.40.50.1000">
    <property type="entry name" value="HAD superfamily/HAD-like"/>
    <property type="match status" value="1"/>
</dbReference>
<dbReference type="GO" id="GO:0005829">
    <property type="term" value="C:cytosol"/>
    <property type="evidence" value="ECO:0007669"/>
    <property type="project" value="TreeGrafter"/>
</dbReference>
<dbReference type="InterPro" id="IPR050155">
    <property type="entry name" value="HAD-like_hydrolase_sf"/>
</dbReference>
<dbReference type="InterPro" id="IPR041492">
    <property type="entry name" value="HAD_2"/>
</dbReference>
<dbReference type="PANTHER" id="PTHR43434">
    <property type="entry name" value="PHOSPHOGLYCOLATE PHOSPHATASE"/>
    <property type="match status" value="1"/>
</dbReference>
<dbReference type="Gene3D" id="1.10.150.240">
    <property type="entry name" value="Putative phosphatase, domain 2"/>
    <property type="match status" value="1"/>
</dbReference>
<comment type="caution">
    <text evidence="1">The sequence shown here is derived from an EMBL/GenBank/DDBJ whole genome shotgun (WGS) entry which is preliminary data.</text>
</comment>
<dbReference type="PRINTS" id="PR00413">
    <property type="entry name" value="HADHALOGNASE"/>
</dbReference>
<sequence>MTIKSVLFDFDGTLADTLPLSFMAFRSVFLTYENKLMSNEDIVNTFGPTEEEIISIHLSNKDLVNEAIEHYYAFFEQQFHDCVVMPIDIIELLNDLSQQQIKMIIITGKSRRCLDICLKNLGIDHYFLSSIAGDEVNKSKPDPEGIFKAMELFQLKPEEVIFVGDSNADIVAGKSANLLTIGAHWFETVQNRTFSIEPDFIYKHTTDLKLLINNSRTKELLQEK</sequence>
<organism evidence="1">
    <name type="scientific">Paenibacillus sp. SYP-B3998</name>
    <dbReference type="NCBI Taxonomy" id="2678564"/>
    <lineage>
        <taxon>Bacteria</taxon>
        <taxon>Bacillati</taxon>
        <taxon>Bacillota</taxon>
        <taxon>Bacilli</taxon>
        <taxon>Bacillales</taxon>
        <taxon>Paenibacillaceae</taxon>
        <taxon>Paenibacillus</taxon>
    </lineage>
</organism>
<dbReference type="InterPro" id="IPR036412">
    <property type="entry name" value="HAD-like_sf"/>
</dbReference>
<dbReference type="InterPro" id="IPR023198">
    <property type="entry name" value="PGP-like_dom2"/>
</dbReference>
<dbReference type="NCBIfam" id="TIGR01509">
    <property type="entry name" value="HAD-SF-IA-v3"/>
    <property type="match status" value="1"/>
</dbReference>
<dbReference type="Pfam" id="PF13419">
    <property type="entry name" value="HAD_2"/>
    <property type="match status" value="1"/>
</dbReference>
<dbReference type="GO" id="GO:0008967">
    <property type="term" value="F:phosphoglycolate phosphatase activity"/>
    <property type="evidence" value="ECO:0007669"/>
    <property type="project" value="TreeGrafter"/>
</dbReference>
<dbReference type="NCBIfam" id="TIGR01549">
    <property type="entry name" value="HAD-SF-IA-v1"/>
    <property type="match status" value="1"/>
</dbReference>
<proteinExistence type="predicted"/>
<dbReference type="InterPro" id="IPR023214">
    <property type="entry name" value="HAD_sf"/>
</dbReference>
<dbReference type="GO" id="GO:0006281">
    <property type="term" value="P:DNA repair"/>
    <property type="evidence" value="ECO:0007669"/>
    <property type="project" value="TreeGrafter"/>
</dbReference>
<dbReference type="RefSeq" id="WP_163946353.1">
    <property type="nucleotide sequence ID" value="NZ_JAAIKC010000003.1"/>
</dbReference>
<dbReference type="PANTHER" id="PTHR43434:SF1">
    <property type="entry name" value="PHOSPHOGLYCOLATE PHOSPHATASE"/>
    <property type="match status" value="1"/>
</dbReference>
<dbReference type="InterPro" id="IPR006439">
    <property type="entry name" value="HAD-SF_hydro_IA"/>
</dbReference>
<name>A0A6G3ZYU9_9BACL</name>
<dbReference type="SFLD" id="SFLDS00003">
    <property type="entry name" value="Haloacid_Dehalogenase"/>
    <property type="match status" value="1"/>
</dbReference>
<dbReference type="SUPFAM" id="SSF56784">
    <property type="entry name" value="HAD-like"/>
    <property type="match status" value="1"/>
</dbReference>